<keyword evidence="6" id="KW-1185">Reference proteome</keyword>
<dbReference type="EMBL" id="CABFNP030000585">
    <property type="protein sequence ID" value="CAI6047756.1"/>
    <property type="molecule type" value="Genomic_DNA"/>
</dbReference>
<dbReference type="EMBL" id="CABFNP030000731">
    <property type="protein sequence ID" value="CAI6082552.1"/>
    <property type="molecule type" value="Genomic_DNA"/>
</dbReference>
<comment type="caution">
    <text evidence="5">The sequence shown here is derived from an EMBL/GenBank/DDBJ whole genome shotgun (WGS) entry which is preliminary data.</text>
</comment>
<comment type="similarity">
    <text evidence="1">Belongs to the isochorismatase family.</text>
</comment>
<protein>
    <recommendedName>
        <fullName evidence="2">Isochorismatase-like domain-containing protein</fullName>
    </recommendedName>
</protein>
<dbReference type="Proteomes" id="UP001160390">
    <property type="component" value="Unassembled WGS sequence"/>
</dbReference>
<dbReference type="PANTHER" id="PTHR43559">
    <property type="entry name" value="HYDROLASE YCAC-RELATED"/>
    <property type="match status" value="1"/>
</dbReference>
<evidence type="ECO:0000259" key="2">
    <source>
        <dbReference type="Pfam" id="PF00857"/>
    </source>
</evidence>
<name>A0AA35M7L8_9HYPO</name>
<accession>A0AA35M7L8</accession>
<dbReference type="InterPro" id="IPR053152">
    <property type="entry name" value="Hydrolase_YcaC-like"/>
</dbReference>
<dbReference type="Gene3D" id="3.40.50.850">
    <property type="entry name" value="Isochorismatase-like"/>
    <property type="match status" value="1"/>
</dbReference>
<evidence type="ECO:0000313" key="5">
    <source>
        <dbReference type="EMBL" id="CAI6091161.1"/>
    </source>
</evidence>
<organism evidence="5 6">
    <name type="scientific">Clonostachys chloroleuca</name>
    <dbReference type="NCBI Taxonomy" id="1926264"/>
    <lineage>
        <taxon>Eukaryota</taxon>
        <taxon>Fungi</taxon>
        <taxon>Dikarya</taxon>
        <taxon>Ascomycota</taxon>
        <taxon>Pezizomycotina</taxon>
        <taxon>Sordariomycetes</taxon>
        <taxon>Hypocreomycetidae</taxon>
        <taxon>Hypocreales</taxon>
        <taxon>Bionectriaceae</taxon>
        <taxon>Clonostachys</taxon>
    </lineage>
</organism>
<reference evidence="5" key="1">
    <citation type="submission" date="2023-01" db="EMBL/GenBank/DDBJ databases">
        <authorList>
            <person name="Piombo E."/>
        </authorList>
    </citation>
    <scope>NUCLEOTIDE SEQUENCE</scope>
</reference>
<feature type="domain" description="Isochorismatase-like" evidence="2">
    <location>
        <begin position="57"/>
        <end position="146"/>
    </location>
</feature>
<evidence type="ECO:0000256" key="1">
    <source>
        <dbReference type="ARBA" id="ARBA00006336"/>
    </source>
</evidence>
<dbReference type="SUPFAM" id="SSF52499">
    <property type="entry name" value="Isochorismatase-like hydrolases"/>
    <property type="match status" value="1"/>
</dbReference>
<dbReference type="EMBL" id="CABFNP030001094">
    <property type="protein sequence ID" value="CAI6091161.1"/>
    <property type="molecule type" value="Genomic_DNA"/>
</dbReference>
<dbReference type="AlphaFoldDB" id="A0AA35M7L8"/>
<dbReference type="Pfam" id="PF00857">
    <property type="entry name" value="Isochorismatase"/>
    <property type="match status" value="1"/>
</dbReference>
<dbReference type="InterPro" id="IPR036380">
    <property type="entry name" value="Isochorismatase-like_sf"/>
</dbReference>
<sequence>MQEGLYSLVRDFDPTLFRDSLIAHASLGKMFDLPVVMTTSAEVGPNGRLPQEITDMYPEAPLIRRGGEVDAWDNAAFVEAVKATNRTQIIIGGIVTEVCTAFLALSLREAGYSVWANAEASGTMSVLSRDMGNLRMINAGVQVVSWFSLVGELMRDWRNVPGGKELWPYLDRFMPAGGMVARAQRNAIANGTILPGVDSLPL</sequence>
<gene>
    <name evidence="5" type="ORF">CCHLO57077_00019013</name>
    <name evidence="3" type="ORF">CCHLO57077_00019474</name>
    <name evidence="4" type="ORF">CCHLO57077_00019509</name>
</gene>
<evidence type="ECO:0000313" key="6">
    <source>
        <dbReference type="Proteomes" id="UP001160390"/>
    </source>
</evidence>
<proteinExistence type="inferred from homology"/>
<dbReference type="InterPro" id="IPR000868">
    <property type="entry name" value="Isochorismatase-like_dom"/>
</dbReference>
<dbReference type="PANTHER" id="PTHR43559:SF3">
    <property type="entry name" value="HYDROLASE YCAC-RELATED"/>
    <property type="match status" value="1"/>
</dbReference>
<evidence type="ECO:0000313" key="3">
    <source>
        <dbReference type="EMBL" id="CAI6047756.1"/>
    </source>
</evidence>
<evidence type="ECO:0000313" key="4">
    <source>
        <dbReference type="EMBL" id="CAI6082552.1"/>
    </source>
</evidence>